<organism evidence="10 11">
    <name type="scientific">Herbinix hemicellulosilytica</name>
    <dbReference type="NCBI Taxonomy" id="1564487"/>
    <lineage>
        <taxon>Bacteria</taxon>
        <taxon>Bacillati</taxon>
        <taxon>Bacillota</taxon>
        <taxon>Clostridia</taxon>
        <taxon>Lachnospirales</taxon>
        <taxon>Lachnospiraceae</taxon>
        <taxon>Herbinix</taxon>
    </lineage>
</organism>
<keyword evidence="3 6" id="KW-0812">Transmembrane</keyword>
<dbReference type="InterPro" id="IPR033479">
    <property type="entry name" value="dCache_1"/>
</dbReference>
<dbReference type="AlphaFoldDB" id="A0A0H5SK44"/>
<evidence type="ECO:0000256" key="3">
    <source>
        <dbReference type="ARBA" id="ARBA00022692"/>
    </source>
</evidence>
<evidence type="ECO:0000259" key="8">
    <source>
        <dbReference type="PROSITE" id="PS50885"/>
    </source>
</evidence>
<accession>A0A0H5SK44</accession>
<dbReference type="InterPro" id="IPR003660">
    <property type="entry name" value="HAMP_dom"/>
</dbReference>
<dbReference type="Proteomes" id="UP000236497">
    <property type="component" value="Unassembled WGS sequence"/>
</dbReference>
<proteinExistence type="predicted"/>
<feature type="domain" description="EAL" evidence="7">
    <location>
        <begin position="567"/>
        <end position="820"/>
    </location>
</feature>
<dbReference type="Pfam" id="PF00990">
    <property type="entry name" value="GGDEF"/>
    <property type="match status" value="1"/>
</dbReference>
<dbReference type="InterPro" id="IPR029787">
    <property type="entry name" value="Nucleotide_cyclase"/>
</dbReference>
<dbReference type="SMART" id="SM00052">
    <property type="entry name" value="EAL"/>
    <property type="match status" value="1"/>
</dbReference>
<sequence length="820" mass="92408">MSIKKSLRIILIIFSIIPVVIIASISHGLISYRLLQVQKENLKKAAELNRSGLESMIETHKTEINLLSVEQDLINLVNEIYPADDLLTDTVNKILKDRKDYNPYCCNITLYNKDIIAVASSDTDQIGKDGKKDLTLSYLYATNKTAVGVSGIVSHKSNSDPHNAIEIGFPIFNTSLSNKSPVGYIVSMLQLTYFDHFLDGVTFGNTGYAILLNKNGDILYHPNKKLIGSKINSTRLAEIVNEYNNGLLQLSGTFEYKYENTNQVFGYCIIPEFDWVLLVKQNISEIQSMTKIILMLLVFICSVLLIFIILFAHSMAKRFTEPIIALRDAMRTASDGDLTVQTNIRSKNELGELSKSFNKMLHIIKTNYEDLASMHDELLSNEEQLRRNYDHIEYLAYHDTLTNLPNKLAFLDYVNSVLVSSPGAKKMHAIFFIDIDNFKTINDTLGHEYGDSLLIHTAKILTSIGDNGMLARTGGDEFLVFKENLSSKDEAINYASNIIERFREPIDLDGETVYISLSIGIAIYPDNGLLPNTLIKNADIAMYKSKEAGKNRYTMFDSSMEDELNRNISIIEVLRNAIDNNEIYVKYQPQYELKSNTIIGFEALMRIKSNRLGPLSPDEFIPVAEESGLIIELSHWLIKEACKFNKKLIDYGIPPKFVSVNISSVQINHPGFVESLSEILEETGLPPEYLVLEITESTLVSSITDATKLLNNLQKIGLKISLDDFGTGYSSLNYLTRMPINTLKIDKSFIDHICTSKKDAHIAELIISLAHNLQIKVVAEGVENEDQLALLREKKCDYVQGYVFAPPLHPEELEDLIKKE</sequence>
<dbReference type="CDD" id="cd01949">
    <property type="entry name" value="GGDEF"/>
    <property type="match status" value="1"/>
</dbReference>
<reference evidence="10 11" key="1">
    <citation type="submission" date="2015-06" db="EMBL/GenBank/DDBJ databases">
        <authorList>
            <person name="Wibberg Daniel"/>
        </authorList>
    </citation>
    <scope>NUCLEOTIDE SEQUENCE [LARGE SCALE GENOMIC DNA]</scope>
    <source>
        <strain evidence="10 11">T3/55T</strain>
    </source>
</reference>
<feature type="transmembrane region" description="Helical" evidence="6">
    <location>
        <begin position="292"/>
        <end position="312"/>
    </location>
</feature>
<dbReference type="SUPFAM" id="SSF55073">
    <property type="entry name" value="Nucleotide cyclase"/>
    <property type="match status" value="1"/>
</dbReference>
<dbReference type="RefSeq" id="WP_103203240.1">
    <property type="nucleotide sequence ID" value="NZ_CVTD020000023.1"/>
</dbReference>
<dbReference type="InterPro" id="IPR035919">
    <property type="entry name" value="EAL_sf"/>
</dbReference>
<evidence type="ECO:0000256" key="2">
    <source>
        <dbReference type="ARBA" id="ARBA00022475"/>
    </source>
</evidence>
<dbReference type="Gene3D" id="3.30.70.270">
    <property type="match status" value="1"/>
</dbReference>
<keyword evidence="4 6" id="KW-1133">Transmembrane helix</keyword>
<dbReference type="PROSITE" id="PS50883">
    <property type="entry name" value="EAL"/>
    <property type="match status" value="1"/>
</dbReference>
<dbReference type="CDD" id="cd12912">
    <property type="entry name" value="PDC2_MCP_like"/>
    <property type="match status" value="1"/>
</dbReference>
<comment type="subcellular location">
    <subcellularLocation>
        <location evidence="1">Cell membrane</location>
        <topology evidence="1">Multi-pass membrane protein</topology>
    </subcellularLocation>
</comment>
<dbReference type="InterPro" id="IPR052155">
    <property type="entry name" value="Biofilm_reg_signaling"/>
</dbReference>
<dbReference type="CDD" id="cd01948">
    <property type="entry name" value="EAL"/>
    <property type="match status" value="1"/>
</dbReference>
<dbReference type="PANTHER" id="PTHR44757:SF2">
    <property type="entry name" value="BIOFILM ARCHITECTURE MAINTENANCE PROTEIN MBAA"/>
    <property type="match status" value="1"/>
</dbReference>
<feature type="transmembrane region" description="Helical" evidence="6">
    <location>
        <begin position="7"/>
        <end position="30"/>
    </location>
</feature>
<dbReference type="SUPFAM" id="SSF158472">
    <property type="entry name" value="HAMP domain-like"/>
    <property type="match status" value="1"/>
</dbReference>
<feature type="domain" description="HAMP" evidence="8">
    <location>
        <begin position="317"/>
        <end position="369"/>
    </location>
</feature>
<keyword evidence="5 6" id="KW-0472">Membrane</keyword>
<dbReference type="GO" id="GO:0005886">
    <property type="term" value="C:plasma membrane"/>
    <property type="evidence" value="ECO:0007669"/>
    <property type="project" value="UniProtKB-SubCell"/>
</dbReference>
<dbReference type="NCBIfam" id="TIGR00254">
    <property type="entry name" value="GGDEF"/>
    <property type="match status" value="1"/>
</dbReference>
<dbReference type="Pfam" id="PF02743">
    <property type="entry name" value="dCache_1"/>
    <property type="match status" value="1"/>
</dbReference>
<dbReference type="SUPFAM" id="SSF141868">
    <property type="entry name" value="EAL domain-like"/>
    <property type="match status" value="1"/>
</dbReference>
<dbReference type="Gene3D" id="6.10.340.10">
    <property type="match status" value="1"/>
</dbReference>
<dbReference type="PROSITE" id="PS50887">
    <property type="entry name" value="GGDEF"/>
    <property type="match status" value="1"/>
</dbReference>
<evidence type="ECO:0000259" key="7">
    <source>
        <dbReference type="PROSITE" id="PS50883"/>
    </source>
</evidence>
<evidence type="ECO:0000256" key="6">
    <source>
        <dbReference type="SAM" id="Phobius"/>
    </source>
</evidence>
<dbReference type="SMART" id="SM00267">
    <property type="entry name" value="GGDEF"/>
    <property type="match status" value="1"/>
</dbReference>
<keyword evidence="11" id="KW-1185">Reference proteome</keyword>
<dbReference type="EMBL" id="CVTD020000023">
    <property type="protein sequence ID" value="CRZ35146.1"/>
    <property type="molecule type" value="Genomic_DNA"/>
</dbReference>
<protein>
    <recommendedName>
        <fullName evidence="12">Diguanylate cyclase (GGDEF)-like protein</fullName>
    </recommendedName>
</protein>
<dbReference type="PROSITE" id="PS50885">
    <property type="entry name" value="HAMP"/>
    <property type="match status" value="1"/>
</dbReference>
<evidence type="ECO:0008006" key="12">
    <source>
        <dbReference type="Google" id="ProtNLM"/>
    </source>
</evidence>
<evidence type="ECO:0000313" key="10">
    <source>
        <dbReference type="EMBL" id="CRZ35146.1"/>
    </source>
</evidence>
<evidence type="ECO:0000256" key="5">
    <source>
        <dbReference type="ARBA" id="ARBA00023136"/>
    </source>
</evidence>
<feature type="domain" description="GGDEF" evidence="9">
    <location>
        <begin position="426"/>
        <end position="558"/>
    </location>
</feature>
<dbReference type="Gene3D" id="3.30.450.20">
    <property type="entry name" value="PAS domain"/>
    <property type="match status" value="1"/>
</dbReference>
<evidence type="ECO:0000259" key="9">
    <source>
        <dbReference type="PROSITE" id="PS50887"/>
    </source>
</evidence>
<dbReference type="Pfam" id="PF00563">
    <property type="entry name" value="EAL"/>
    <property type="match status" value="1"/>
</dbReference>
<dbReference type="InterPro" id="IPR043128">
    <property type="entry name" value="Rev_trsase/Diguanyl_cyclase"/>
</dbReference>
<dbReference type="PANTHER" id="PTHR44757">
    <property type="entry name" value="DIGUANYLATE CYCLASE DGCP"/>
    <property type="match status" value="1"/>
</dbReference>
<dbReference type="CDD" id="cd06225">
    <property type="entry name" value="HAMP"/>
    <property type="match status" value="1"/>
</dbReference>
<gene>
    <name evidence="10" type="ORF">HHT355_1947</name>
</gene>
<dbReference type="InterPro" id="IPR001633">
    <property type="entry name" value="EAL_dom"/>
</dbReference>
<dbReference type="SMART" id="SM00304">
    <property type="entry name" value="HAMP"/>
    <property type="match status" value="1"/>
</dbReference>
<dbReference type="Gene3D" id="3.20.20.450">
    <property type="entry name" value="EAL domain"/>
    <property type="match status" value="1"/>
</dbReference>
<dbReference type="OrthoDB" id="9805474at2"/>
<dbReference type="Pfam" id="PF00672">
    <property type="entry name" value="HAMP"/>
    <property type="match status" value="1"/>
</dbReference>
<dbReference type="InterPro" id="IPR000160">
    <property type="entry name" value="GGDEF_dom"/>
</dbReference>
<evidence type="ECO:0000313" key="11">
    <source>
        <dbReference type="Proteomes" id="UP000236497"/>
    </source>
</evidence>
<evidence type="ECO:0000256" key="1">
    <source>
        <dbReference type="ARBA" id="ARBA00004651"/>
    </source>
</evidence>
<keyword evidence="2" id="KW-1003">Cell membrane</keyword>
<name>A0A0H5SK44_HERHM</name>
<evidence type="ECO:0000256" key="4">
    <source>
        <dbReference type="ARBA" id="ARBA00022989"/>
    </source>
</evidence>
<dbReference type="GO" id="GO:0007165">
    <property type="term" value="P:signal transduction"/>
    <property type="evidence" value="ECO:0007669"/>
    <property type="project" value="InterPro"/>
</dbReference>